<keyword evidence="3" id="KW-1185">Reference proteome</keyword>
<gene>
    <name evidence="2" type="ORF">B0T10DRAFT_25511</name>
</gene>
<feature type="compositionally biased region" description="Polar residues" evidence="1">
    <location>
        <begin position="145"/>
        <end position="167"/>
    </location>
</feature>
<dbReference type="AlphaFoldDB" id="A0A9P8WKY9"/>
<comment type="caution">
    <text evidence="2">The sequence shown here is derived from an EMBL/GenBank/DDBJ whole genome shotgun (WGS) entry which is preliminary data.</text>
</comment>
<dbReference type="Proteomes" id="UP000777438">
    <property type="component" value="Unassembled WGS sequence"/>
</dbReference>
<proteinExistence type="predicted"/>
<sequence>MVMASFSTHSNSHHHGNLHAHAKITKARSRQAVKPILKKLQPHSHSEKNSLDLNRGWDEQAQYSSYSPGGDEDHGHGPSYTPTIIPGHPSRPARDVSFSLSATDISSGGARTNKYSHTRSTSGTSHASVATSASGGRNGSFVHPFQQTPRTSTPPLSYANSLASLDNPSGPRDYSPTITEDDDDIEPPTYQTSRSFPLPHLNSGPRRPSLASQRTSSLSDVTQSLRATSNPRSTSAAAGRKTQSIVTKSRSDLHLNTASSTALESASSTSPPTSFISPQMLGSSSSASAMSPLRSSLDMNGLRLRSRSEVDTANRQEHVREARRKFEEKERAKEEKYAREQTRKQERAENKEAHRLAKAHSHGRKASFGASRISCDRISSKSEIRPSISRPSLSRKNTANGIVENEKASFSTQGYDTVSPQSPGSRADQVHFESTRNNNNNNNNSTKRRTTGTWTAFVLWLRTRLLRLGRR</sequence>
<feature type="compositionally biased region" description="Polar residues" evidence="1">
    <location>
        <begin position="210"/>
        <end position="248"/>
    </location>
</feature>
<feature type="region of interest" description="Disordered" evidence="1">
    <location>
        <begin position="1"/>
        <end position="29"/>
    </location>
</feature>
<feature type="compositionally biased region" description="Basic residues" evidence="1">
    <location>
        <begin position="11"/>
        <end position="29"/>
    </location>
</feature>
<evidence type="ECO:0000313" key="2">
    <source>
        <dbReference type="EMBL" id="KAH6900351.1"/>
    </source>
</evidence>
<feature type="compositionally biased region" description="Basic residues" evidence="1">
    <location>
        <begin position="356"/>
        <end position="365"/>
    </location>
</feature>
<evidence type="ECO:0000256" key="1">
    <source>
        <dbReference type="SAM" id="MobiDB-lite"/>
    </source>
</evidence>
<feature type="region of interest" description="Disordered" evidence="1">
    <location>
        <begin position="61"/>
        <end position="449"/>
    </location>
</feature>
<feature type="compositionally biased region" description="Basic and acidic residues" evidence="1">
    <location>
        <begin position="374"/>
        <end position="384"/>
    </location>
</feature>
<feature type="compositionally biased region" description="Polar residues" evidence="1">
    <location>
        <begin position="408"/>
        <end position="424"/>
    </location>
</feature>
<organism evidence="2 3">
    <name type="scientific">Thelonectria olida</name>
    <dbReference type="NCBI Taxonomy" id="1576542"/>
    <lineage>
        <taxon>Eukaryota</taxon>
        <taxon>Fungi</taxon>
        <taxon>Dikarya</taxon>
        <taxon>Ascomycota</taxon>
        <taxon>Pezizomycotina</taxon>
        <taxon>Sordariomycetes</taxon>
        <taxon>Hypocreomycetidae</taxon>
        <taxon>Hypocreales</taxon>
        <taxon>Nectriaceae</taxon>
        <taxon>Thelonectria</taxon>
    </lineage>
</organism>
<feature type="compositionally biased region" description="Low complexity" evidence="1">
    <location>
        <begin position="257"/>
        <end position="296"/>
    </location>
</feature>
<name>A0A9P8WKY9_9HYPO</name>
<feature type="compositionally biased region" description="Basic and acidic residues" evidence="1">
    <location>
        <begin position="306"/>
        <end position="355"/>
    </location>
</feature>
<feature type="compositionally biased region" description="Polar residues" evidence="1">
    <location>
        <begin position="98"/>
        <end position="135"/>
    </location>
</feature>
<accession>A0A9P8WKY9</accession>
<evidence type="ECO:0000313" key="3">
    <source>
        <dbReference type="Proteomes" id="UP000777438"/>
    </source>
</evidence>
<dbReference type="OrthoDB" id="5377213at2759"/>
<reference evidence="2 3" key="1">
    <citation type="journal article" date="2021" name="Nat. Commun.">
        <title>Genetic determinants of endophytism in the Arabidopsis root mycobiome.</title>
        <authorList>
            <person name="Mesny F."/>
            <person name="Miyauchi S."/>
            <person name="Thiergart T."/>
            <person name="Pickel B."/>
            <person name="Atanasova L."/>
            <person name="Karlsson M."/>
            <person name="Huettel B."/>
            <person name="Barry K.W."/>
            <person name="Haridas S."/>
            <person name="Chen C."/>
            <person name="Bauer D."/>
            <person name="Andreopoulos W."/>
            <person name="Pangilinan J."/>
            <person name="LaButti K."/>
            <person name="Riley R."/>
            <person name="Lipzen A."/>
            <person name="Clum A."/>
            <person name="Drula E."/>
            <person name="Henrissat B."/>
            <person name="Kohler A."/>
            <person name="Grigoriev I.V."/>
            <person name="Martin F.M."/>
            <person name="Hacquard S."/>
        </authorList>
    </citation>
    <scope>NUCLEOTIDE SEQUENCE [LARGE SCALE GENOMIC DNA]</scope>
    <source>
        <strain evidence="2 3">MPI-CAGE-CH-0241</strain>
    </source>
</reference>
<protein>
    <submittedName>
        <fullName evidence="2">Uncharacterized protein</fullName>
    </submittedName>
</protein>
<feature type="compositionally biased region" description="Low complexity" evidence="1">
    <location>
        <begin position="385"/>
        <end position="396"/>
    </location>
</feature>
<dbReference type="EMBL" id="JAGPYM010000001">
    <property type="protein sequence ID" value="KAH6900351.1"/>
    <property type="molecule type" value="Genomic_DNA"/>
</dbReference>
<feature type="compositionally biased region" description="Polar residues" evidence="1">
    <location>
        <begin position="1"/>
        <end position="10"/>
    </location>
</feature>